<dbReference type="InterPro" id="IPR052958">
    <property type="entry name" value="IFN-induced_PKR_regulator"/>
</dbReference>
<dbReference type="PANTHER" id="PTHR46289:SF17">
    <property type="entry name" value="HAT C-TERMINAL DIMERISATION DOMAIN-CONTAINING PROTEIN"/>
    <property type="match status" value="1"/>
</dbReference>
<organism evidence="1 2">
    <name type="scientific">Araneus ventricosus</name>
    <name type="common">Orbweaver spider</name>
    <name type="synonym">Epeira ventricosa</name>
    <dbReference type="NCBI Taxonomy" id="182803"/>
    <lineage>
        <taxon>Eukaryota</taxon>
        <taxon>Metazoa</taxon>
        <taxon>Ecdysozoa</taxon>
        <taxon>Arthropoda</taxon>
        <taxon>Chelicerata</taxon>
        <taxon>Arachnida</taxon>
        <taxon>Araneae</taxon>
        <taxon>Araneomorphae</taxon>
        <taxon>Entelegynae</taxon>
        <taxon>Araneoidea</taxon>
        <taxon>Araneidae</taxon>
        <taxon>Araneus</taxon>
    </lineage>
</organism>
<protein>
    <submittedName>
        <fullName evidence="1">Uncharacterized protein</fullName>
    </submittedName>
</protein>
<dbReference type="AlphaFoldDB" id="A0A4Y2PMK8"/>
<dbReference type="OrthoDB" id="6611984at2759"/>
<dbReference type="EMBL" id="BGPR01215581">
    <property type="protein sequence ID" value="GBN51467.1"/>
    <property type="molecule type" value="Genomic_DNA"/>
</dbReference>
<name>A0A4Y2PMK8_ARAVE</name>
<sequence>MTTSHLFTFTLTLYKNLQDPNCDLSDALDLVDNIVKTIKGIRKEVDSEFGKNFIKVNSLLNLISESIKMLRVALRQKHRINCSSSDSEEYFRISIAVPFLDDFLSQMELPFNDHKSTVSALHKLIPSIRASSDFGKDDFKVYAHFLNLTTQSSELNLWINKWQDKEGFVDEKYKKNSNRVWDIAKYSDQSCDKITSSAM</sequence>
<keyword evidence="2" id="KW-1185">Reference proteome</keyword>
<evidence type="ECO:0000313" key="2">
    <source>
        <dbReference type="Proteomes" id="UP000499080"/>
    </source>
</evidence>
<reference evidence="1 2" key="1">
    <citation type="journal article" date="2019" name="Sci. Rep.">
        <title>Orb-weaving spider Araneus ventricosus genome elucidates the spidroin gene catalogue.</title>
        <authorList>
            <person name="Kono N."/>
            <person name="Nakamura H."/>
            <person name="Ohtoshi R."/>
            <person name="Moran D.A.P."/>
            <person name="Shinohara A."/>
            <person name="Yoshida Y."/>
            <person name="Fujiwara M."/>
            <person name="Mori M."/>
            <person name="Tomita M."/>
            <person name="Arakawa K."/>
        </authorList>
    </citation>
    <scope>NUCLEOTIDE SEQUENCE [LARGE SCALE GENOMIC DNA]</scope>
</reference>
<dbReference type="PANTHER" id="PTHR46289">
    <property type="entry name" value="52 KDA REPRESSOR OF THE INHIBITOR OF THE PROTEIN KINASE-LIKE PROTEIN-RELATED"/>
    <property type="match status" value="1"/>
</dbReference>
<gene>
    <name evidence="1" type="ORF">AVEN_22090_1</name>
</gene>
<evidence type="ECO:0000313" key="1">
    <source>
        <dbReference type="EMBL" id="GBN51467.1"/>
    </source>
</evidence>
<comment type="caution">
    <text evidence="1">The sequence shown here is derived from an EMBL/GenBank/DDBJ whole genome shotgun (WGS) entry which is preliminary data.</text>
</comment>
<accession>A0A4Y2PMK8</accession>
<proteinExistence type="predicted"/>
<dbReference type="Proteomes" id="UP000499080">
    <property type="component" value="Unassembled WGS sequence"/>
</dbReference>